<accession>C0E4P1</accession>
<comment type="caution">
    <text evidence="1">The sequence shown here is derived from an EMBL/GenBank/DDBJ whole genome shotgun (WGS) entry which is preliminary data.</text>
</comment>
<reference evidence="1 2" key="1">
    <citation type="submission" date="2009-01" db="EMBL/GenBank/DDBJ databases">
        <authorList>
            <person name="Fulton L."/>
            <person name="Clifton S."/>
            <person name="Chinwalla A.T."/>
            <person name="Mitreva M."/>
            <person name="Sodergren E."/>
            <person name="Weinstock G."/>
            <person name="Clifton S."/>
            <person name="Dooling D.J."/>
            <person name="Fulton B."/>
            <person name="Minx P."/>
            <person name="Pepin K.H."/>
            <person name="Johnson M."/>
            <person name="Bhonagiri V."/>
            <person name="Nash W.E."/>
            <person name="Mardis E.R."/>
            <person name="Wilson R.K."/>
        </authorList>
    </citation>
    <scope>NUCLEOTIDE SEQUENCE [LARGE SCALE GENOMIC DNA]</scope>
    <source>
        <strain evidence="1 2">ATCC 33806</strain>
    </source>
</reference>
<dbReference type="AlphaFoldDB" id="C0E4P1"/>
<dbReference type="Proteomes" id="UP000006247">
    <property type="component" value="Unassembled WGS sequence"/>
</dbReference>
<name>C0E4P1_9CORY</name>
<organism evidence="1 2">
    <name type="scientific">Corynebacterium matruchotii ATCC 33806</name>
    <dbReference type="NCBI Taxonomy" id="566549"/>
    <lineage>
        <taxon>Bacteria</taxon>
        <taxon>Bacillati</taxon>
        <taxon>Actinomycetota</taxon>
        <taxon>Actinomycetes</taxon>
        <taxon>Mycobacteriales</taxon>
        <taxon>Corynebacteriaceae</taxon>
        <taxon>Corynebacterium</taxon>
    </lineage>
</organism>
<dbReference type="EMBL" id="ACEB01000027">
    <property type="protein sequence ID" value="EEG26530.1"/>
    <property type="molecule type" value="Genomic_DNA"/>
</dbReference>
<proteinExistence type="predicted"/>
<gene>
    <name evidence="1" type="ORF">CORMATOL_01966</name>
</gene>
<protein>
    <submittedName>
        <fullName evidence="1">Uncharacterized protein</fullName>
    </submittedName>
</protein>
<dbReference type="HOGENOM" id="CLU_2971764_0_0_11"/>
<evidence type="ECO:0000313" key="1">
    <source>
        <dbReference type="EMBL" id="EEG26530.1"/>
    </source>
</evidence>
<sequence>MISSTRPMSAQTIAGHCQIWLLPTMAAMRNPKLATPNPSAAMNIHYLLREKPSMRGLH</sequence>
<evidence type="ECO:0000313" key="2">
    <source>
        <dbReference type="Proteomes" id="UP000006247"/>
    </source>
</evidence>